<dbReference type="PROSITE" id="PS00900">
    <property type="entry name" value="RNA_POL_PHAGE_1"/>
    <property type="match status" value="1"/>
</dbReference>
<dbReference type="InterPro" id="IPR043502">
    <property type="entry name" value="DNA/RNA_pol_sf"/>
</dbReference>
<gene>
    <name evidence="11" type="primary">rpo</name>
</gene>
<comment type="function">
    <text evidence="8">DNA-dependent RNA polymerase catalyzes the transcription of DNA into RNA using the four ribonucleoside triphosphates as substrates.</text>
</comment>
<keyword evidence="3 8" id="KW-0240">DNA-directed RNA polymerase</keyword>
<evidence type="ECO:0000313" key="11">
    <source>
        <dbReference type="EMBL" id="QWO71370.1"/>
    </source>
</evidence>
<keyword evidence="9" id="KW-0812">Transmembrane</keyword>
<dbReference type="GO" id="GO:0034245">
    <property type="term" value="C:mitochondrial DNA-directed RNA polymerase complex"/>
    <property type="evidence" value="ECO:0007669"/>
    <property type="project" value="TreeGrafter"/>
</dbReference>
<dbReference type="PANTHER" id="PTHR10102:SF0">
    <property type="entry name" value="DNA-DIRECTED RNA POLYMERASE, MITOCHONDRIAL"/>
    <property type="match status" value="1"/>
</dbReference>
<dbReference type="AlphaFoldDB" id="A0A8H2S9U0"/>
<evidence type="ECO:0000256" key="8">
    <source>
        <dbReference type="RuleBase" id="RU003805"/>
    </source>
</evidence>
<keyword evidence="9" id="KW-1133">Transmembrane helix</keyword>
<dbReference type="InterPro" id="IPR046950">
    <property type="entry name" value="DNA-dir_Rpol_C_phage-type"/>
</dbReference>
<dbReference type="PROSITE" id="PS00489">
    <property type="entry name" value="RNA_POL_PHAGE_2"/>
    <property type="match status" value="1"/>
</dbReference>
<evidence type="ECO:0000259" key="10">
    <source>
        <dbReference type="Pfam" id="PF00940"/>
    </source>
</evidence>
<dbReference type="GO" id="GO:0001018">
    <property type="term" value="F:mitochondrial promoter sequence-specific DNA binding"/>
    <property type="evidence" value="ECO:0007669"/>
    <property type="project" value="TreeGrafter"/>
</dbReference>
<dbReference type="SUPFAM" id="SSF56672">
    <property type="entry name" value="DNA/RNA polymerases"/>
    <property type="match status" value="1"/>
</dbReference>
<keyword evidence="4 8" id="KW-0808">Transferase</keyword>
<evidence type="ECO:0000256" key="2">
    <source>
        <dbReference type="ARBA" id="ARBA00012418"/>
    </source>
</evidence>
<keyword evidence="6 8" id="KW-0804">Transcription</keyword>
<feature type="transmembrane region" description="Helical" evidence="9">
    <location>
        <begin position="26"/>
        <end position="45"/>
    </location>
</feature>
<dbReference type="Gene3D" id="1.10.287.280">
    <property type="match status" value="1"/>
</dbReference>
<comment type="similarity">
    <text evidence="1 8">Belongs to the phage and mitochondrial RNA polymerase family.</text>
</comment>
<geneLocation type="plasmid" evidence="11">
    <name>pT123_1</name>
</geneLocation>
<dbReference type="GO" id="GO:0003899">
    <property type="term" value="F:DNA-directed RNA polymerase activity"/>
    <property type="evidence" value="ECO:0007669"/>
    <property type="project" value="UniProtKB-EC"/>
</dbReference>
<keyword evidence="5 8" id="KW-0548">Nucleotidyltransferase</keyword>
<dbReference type="GO" id="GO:0006390">
    <property type="term" value="P:mitochondrial transcription"/>
    <property type="evidence" value="ECO:0007669"/>
    <property type="project" value="TreeGrafter"/>
</dbReference>
<sequence length="968" mass="112636">MKLIRIFLRFLINLRKRIFATNFPTIFPTIFSFSLSFSFSFYTIWSSSRYEERSLKFFVYLFLGYYLITSNFRGIDITDYTNICSISMFLSPIKNKIKTPYLSNLVYELKSPIFKELLSIITNNPRDCETQLKIEKFLQNQANELIKFKVSNVESNTEINKVLISKLIEKKSSLIKAINNYKIKLKLMDDKLSSLNSRIICNIDTEFYINIMYGRLLTIITNNQLLNNKTYQIDVTIDLGKEMVRKYILDCYKSFKESNPTITYIKWKQDNQELINETYDNQFQFELGNILINFMMDSKLINVEIKVLAKDEKKSILVAGSDLVKLIPKLKTSFSIQALPNRIPMIVPGKPYKLKDNNYLELGGYLLNGEEYSDEIILSNWELSSNSAILERNEICDMVNKINSVAFKINENVLDFILLNNDKYDFFIKANYIHPLSLKESLNLAEKREMESFKSRKYLELNILGLVHIFREVPAFYLPVRLDYRGRLYCVTEYLNYQGIELAKGLLEFSVGENVYLSDEIAIKYFKIFGANSFGNKLDKKSFNDRIAWIDNNLEDIINFDNGVLLKKAENKILFLSFCFEFKKYIQALNNKESFFVSNLPIQLDASCNGFQHLSLLVDDLSLSKELNLSDSTWSDCPKDFYSFIALKIQKFIVNKLEENKLNPEDKESYQKLADINIFRTLIKKAVMTTPYNASASSIVEYFKENFDKKRNPNYINTEISKTDKVTDYYIYKMKSNLTEKPVFFTELDFQNLRKALKFVIFIDYPKLTALSEYLKGIAKVSKILNIPIPWILPNGLVIKQQFYDKKTLKIKPFIYTKNLLNLTILDKTQFNHNKQKIALMPNLVHSLDAASLCLVITNYFKQNDNLNFYSIHDCIAVPCSKVSSMIGLLKSAYCIIYSESKYLLGFDSNLRSIIKKSYGEEEVIFNDEKGNIKIKNGNITLKYPSIKSVIPHTESKINVNNSNYLID</sequence>
<organism evidence="11">
    <name type="scientific">Termitomyces sp. T123</name>
    <dbReference type="NCBI Taxonomy" id="2846913"/>
    <lineage>
        <taxon>Eukaryota</taxon>
        <taxon>Fungi</taxon>
        <taxon>Dikarya</taxon>
        <taxon>Basidiomycota</taxon>
        <taxon>Agaricomycotina</taxon>
        <taxon>Agaricomycetes</taxon>
        <taxon>Agaricomycetidae</taxon>
        <taxon>Agaricales</taxon>
        <taxon>Tricholomatineae</taxon>
        <taxon>Lyophyllaceae</taxon>
        <taxon>Termitomyces</taxon>
    </lineage>
</organism>
<evidence type="ECO:0000256" key="6">
    <source>
        <dbReference type="ARBA" id="ARBA00023163"/>
    </source>
</evidence>
<proteinExistence type="inferred from homology"/>
<evidence type="ECO:0000256" key="3">
    <source>
        <dbReference type="ARBA" id="ARBA00022478"/>
    </source>
</evidence>
<keyword evidence="11" id="KW-0614">Plasmid</keyword>
<comment type="catalytic activity">
    <reaction evidence="7 8">
        <text>RNA(n) + a ribonucleoside 5'-triphosphate = RNA(n+1) + diphosphate</text>
        <dbReference type="Rhea" id="RHEA:21248"/>
        <dbReference type="Rhea" id="RHEA-COMP:14527"/>
        <dbReference type="Rhea" id="RHEA-COMP:17342"/>
        <dbReference type="ChEBI" id="CHEBI:33019"/>
        <dbReference type="ChEBI" id="CHEBI:61557"/>
        <dbReference type="ChEBI" id="CHEBI:140395"/>
        <dbReference type="EC" id="2.7.7.6"/>
    </reaction>
</comment>
<dbReference type="EC" id="2.7.7.6" evidence="2 8"/>
<keyword evidence="9" id="KW-0472">Membrane</keyword>
<evidence type="ECO:0000256" key="1">
    <source>
        <dbReference type="ARBA" id="ARBA00009493"/>
    </source>
</evidence>
<reference evidence="11" key="1">
    <citation type="submission" date="2021-04" db="EMBL/GenBank/DDBJ databases">
        <title>Transfer of mitochondrial tRNA genes to linear plasmids in fungi facilitates loss of such genes from mitochondrial DNA.</title>
        <authorList>
            <person name="Nieuwenhuis M."/>
            <person name="Groeneveld J."/>
            <person name="Aanen D.K."/>
        </authorList>
    </citation>
    <scope>NUCLEOTIDE SEQUENCE</scope>
    <source>
        <plasmid evidence="11">pT123_1</plasmid>
    </source>
</reference>
<dbReference type="InterPro" id="IPR002092">
    <property type="entry name" value="DNA-dir_Rpol_phage-type"/>
</dbReference>
<name>A0A8H2S9U0_9AGAR</name>
<protein>
    <recommendedName>
        <fullName evidence="2 8">DNA-directed RNA polymerase</fullName>
        <ecNumber evidence="2 8">2.7.7.6</ecNumber>
    </recommendedName>
</protein>
<evidence type="ECO:0000256" key="7">
    <source>
        <dbReference type="ARBA" id="ARBA00048552"/>
    </source>
</evidence>
<evidence type="ECO:0000256" key="9">
    <source>
        <dbReference type="SAM" id="Phobius"/>
    </source>
</evidence>
<feature type="domain" description="DNA-directed RNA polymerase C-terminal" evidence="10">
    <location>
        <begin position="520"/>
        <end position="925"/>
    </location>
</feature>
<dbReference type="PANTHER" id="PTHR10102">
    <property type="entry name" value="DNA-DIRECTED RNA POLYMERASE, MITOCHONDRIAL"/>
    <property type="match status" value="1"/>
</dbReference>
<geneLocation type="mitochondrion" evidence="11"/>
<evidence type="ECO:0000256" key="5">
    <source>
        <dbReference type="ARBA" id="ARBA00022695"/>
    </source>
</evidence>
<dbReference type="Pfam" id="PF00940">
    <property type="entry name" value="RNA_pol"/>
    <property type="match status" value="1"/>
</dbReference>
<dbReference type="Gene3D" id="1.10.150.20">
    <property type="entry name" value="5' to 3' exonuclease, C-terminal subdomain"/>
    <property type="match status" value="1"/>
</dbReference>
<accession>A0A8H2S9U0</accession>
<dbReference type="EMBL" id="MW874120">
    <property type="protein sequence ID" value="QWO71370.1"/>
    <property type="molecule type" value="Genomic_DNA"/>
</dbReference>
<evidence type="ECO:0000256" key="4">
    <source>
        <dbReference type="ARBA" id="ARBA00022679"/>
    </source>
</evidence>
<keyword evidence="11" id="KW-0496">Mitochondrion</keyword>